<dbReference type="Pfam" id="PF01471">
    <property type="entry name" value="PG_binding_1"/>
    <property type="match status" value="2"/>
</dbReference>
<dbReference type="SUPFAM" id="SSF47090">
    <property type="entry name" value="PGBD-like"/>
    <property type="match status" value="2"/>
</dbReference>
<name>A0A8J3GJF1_9HYPH</name>
<evidence type="ECO:0000313" key="5">
    <source>
        <dbReference type="Proteomes" id="UP000630142"/>
    </source>
</evidence>
<keyword evidence="2" id="KW-0812">Transmembrane</keyword>
<feature type="region of interest" description="Disordered" evidence="1">
    <location>
        <begin position="1"/>
        <end position="23"/>
    </location>
</feature>
<reference evidence="4" key="2">
    <citation type="submission" date="2020-09" db="EMBL/GenBank/DDBJ databases">
        <authorList>
            <person name="Sun Q."/>
            <person name="Kim S."/>
        </authorList>
    </citation>
    <scope>NUCLEOTIDE SEQUENCE</scope>
    <source>
        <strain evidence="4">KCTC 42249</strain>
    </source>
</reference>
<dbReference type="Proteomes" id="UP000630142">
    <property type="component" value="Unassembled WGS sequence"/>
</dbReference>
<feature type="region of interest" description="Disordered" evidence="1">
    <location>
        <begin position="167"/>
        <end position="201"/>
    </location>
</feature>
<feature type="domain" description="Peptidoglycan binding-like" evidence="3">
    <location>
        <begin position="107"/>
        <end position="161"/>
    </location>
</feature>
<dbReference type="InterPro" id="IPR036365">
    <property type="entry name" value="PGBD-like_sf"/>
</dbReference>
<dbReference type="RefSeq" id="WP_189501300.1">
    <property type="nucleotide sequence ID" value="NZ_BMZQ01000001.1"/>
</dbReference>
<gene>
    <name evidence="4" type="ORF">GCM10016234_03720</name>
</gene>
<keyword evidence="5" id="KW-1185">Reference proteome</keyword>
<dbReference type="Gene3D" id="1.10.101.10">
    <property type="entry name" value="PGBD-like superfamily/PGBD"/>
    <property type="match status" value="2"/>
</dbReference>
<accession>A0A8J3GJF1</accession>
<comment type="caution">
    <text evidence="4">The sequence shown here is derived from an EMBL/GenBank/DDBJ whole genome shotgun (WGS) entry which is preliminary data.</text>
</comment>
<reference evidence="4" key="1">
    <citation type="journal article" date="2014" name="Int. J. Syst. Evol. Microbiol.">
        <title>Complete genome sequence of Corynebacterium casei LMG S-19264T (=DSM 44701T), isolated from a smear-ripened cheese.</title>
        <authorList>
            <consortium name="US DOE Joint Genome Institute (JGI-PGF)"/>
            <person name="Walter F."/>
            <person name="Albersmeier A."/>
            <person name="Kalinowski J."/>
            <person name="Ruckert C."/>
        </authorList>
    </citation>
    <scope>NUCLEOTIDE SEQUENCE</scope>
    <source>
        <strain evidence="4">KCTC 42249</strain>
    </source>
</reference>
<feature type="transmembrane region" description="Helical" evidence="2">
    <location>
        <begin position="42"/>
        <end position="64"/>
    </location>
</feature>
<evidence type="ECO:0000256" key="2">
    <source>
        <dbReference type="SAM" id="Phobius"/>
    </source>
</evidence>
<dbReference type="InterPro" id="IPR002477">
    <property type="entry name" value="Peptidoglycan-bd-like"/>
</dbReference>
<evidence type="ECO:0000256" key="1">
    <source>
        <dbReference type="SAM" id="MobiDB-lite"/>
    </source>
</evidence>
<evidence type="ECO:0000259" key="3">
    <source>
        <dbReference type="Pfam" id="PF01471"/>
    </source>
</evidence>
<dbReference type="InterPro" id="IPR036366">
    <property type="entry name" value="PGBDSf"/>
</dbReference>
<organism evidence="4 5">
    <name type="scientific">Tianweitania populi</name>
    <dbReference type="NCBI Taxonomy" id="1607949"/>
    <lineage>
        <taxon>Bacteria</taxon>
        <taxon>Pseudomonadati</taxon>
        <taxon>Pseudomonadota</taxon>
        <taxon>Alphaproteobacteria</taxon>
        <taxon>Hyphomicrobiales</taxon>
        <taxon>Phyllobacteriaceae</taxon>
        <taxon>Tianweitania</taxon>
    </lineage>
</organism>
<dbReference type="EMBL" id="BMZQ01000001">
    <property type="protein sequence ID" value="GHD06400.1"/>
    <property type="molecule type" value="Genomic_DNA"/>
</dbReference>
<feature type="domain" description="Peptidoglycan binding-like" evidence="3">
    <location>
        <begin position="205"/>
        <end position="260"/>
    </location>
</feature>
<keyword evidence="2" id="KW-1133">Transmembrane helix</keyword>
<feature type="compositionally biased region" description="Low complexity" evidence="1">
    <location>
        <begin position="175"/>
        <end position="186"/>
    </location>
</feature>
<keyword evidence="2" id="KW-0472">Membrane</keyword>
<protein>
    <submittedName>
        <fullName evidence="4">Peptidoglycan-binding protein</fullName>
    </submittedName>
</protein>
<proteinExistence type="predicted"/>
<sequence>MARKTQKPTARARKQPTPPPAADSLVRRVAAAGGAAVARNPMMVGGTTAFLIALFFVSANAMWYQPHFHKGAFFPTRDLPQNVLPLEGQEPVQRNTTTGEAVPSGDPTVQQVQTVLQDLKLYRGKVDGALGTDTAEAILTYQKIVGQPMTGEIDDALLSQLGVTTSTGSTASIRPASTTPSAADPAARAHEAATGSVAASGLPTQERISRIQAGLRAFGNESVEIDGMVGTKTRNAIREFQSLFGLAVTGEPDEELYVKMREIGLTS</sequence>
<dbReference type="AlphaFoldDB" id="A0A8J3GJF1"/>
<evidence type="ECO:0000313" key="4">
    <source>
        <dbReference type="EMBL" id="GHD06400.1"/>
    </source>
</evidence>
<feature type="compositionally biased region" description="Basic residues" evidence="1">
    <location>
        <begin position="1"/>
        <end position="14"/>
    </location>
</feature>